<dbReference type="AlphaFoldDB" id="A0A9Q5I5C0"/>
<reference evidence="1" key="1">
    <citation type="submission" date="2016-06" db="EMBL/GenBank/DDBJ databases">
        <title>Draft Genome sequence of the fungus Inonotus baumii.</title>
        <authorList>
            <person name="Zhu H."/>
            <person name="Lin W."/>
        </authorList>
    </citation>
    <scope>NUCLEOTIDE SEQUENCE</scope>
    <source>
        <strain evidence="1">821</strain>
    </source>
</reference>
<gene>
    <name evidence="1" type="ORF">A7U60_g919</name>
</gene>
<evidence type="ECO:0000313" key="2">
    <source>
        <dbReference type="Proteomes" id="UP000757232"/>
    </source>
</evidence>
<accession>A0A9Q5I5C0</accession>
<dbReference type="InterPro" id="IPR029058">
    <property type="entry name" value="AB_hydrolase_fold"/>
</dbReference>
<organism evidence="1 2">
    <name type="scientific">Sanghuangporus baumii</name>
    <name type="common">Phellinus baumii</name>
    <dbReference type="NCBI Taxonomy" id="108892"/>
    <lineage>
        <taxon>Eukaryota</taxon>
        <taxon>Fungi</taxon>
        <taxon>Dikarya</taxon>
        <taxon>Basidiomycota</taxon>
        <taxon>Agaricomycotina</taxon>
        <taxon>Agaricomycetes</taxon>
        <taxon>Hymenochaetales</taxon>
        <taxon>Hymenochaetaceae</taxon>
        <taxon>Sanghuangporus</taxon>
    </lineage>
</organism>
<dbReference type="EMBL" id="LNZH02000062">
    <property type="protein sequence ID" value="OCB91806.1"/>
    <property type="molecule type" value="Genomic_DNA"/>
</dbReference>
<dbReference type="OrthoDB" id="94039at2759"/>
<dbReference type="Proteomes" id="UP000757232">
    <property type="component" value="Unassembled WGS sequence"/>
</dbReference>
<evidence type="ECO:0000313" key="1">
    <source>
        <dbReference type="EMBL" id="OCB91806.1"/>
    </source>
</evidence>
<dbReference type="Gene3D" id="3.40.50.1820">
    <property type="entry name" value="alpha/beta hydrolase"/>
    <property type="match status" value="2"/>
</dbReference>
<sequence length="345" mass="39451">MVIRYEKYILSSQEGNCYHFTANKYRLVDEYAYTLHTHTTAPKPVTLALAHAVGLHKELWEPFLEDLKLLQVKSACFRENGVVTEAWSVDCPSHGDAAILNEKRLIFDDTFHSELNLPSLPLHVLDALFLWATLEGLALLMRECVRRWGISGAPFHSLVIIECPVVATPLSSLQERSDHWMALGGMLSKFANKRRDKWTSVKDAHEWFRRRSPYRDWDSRALRRYLELGLRPLPTAFYPNETTGYTLKCHRSFESRPFGGRDETTTAGAVLEELHPFLPVHIIFGQLSPFRPPDDDIPLLTAQRGKNSFYAFVTDIPGANHLVRLHSRHHILVPRLPSGLHSLVL</sequence>
<comment type="caution">
    <text evidence="1">The sequence shown here is derived from an EMBL/GenBank/DDBJ whole genome shotgun (WGS) entry which is preliminary data.</text>
</comment>
<keyword evidence="2" id="KW-1185">Reference proteome</keyword>
<protein>
    <submittedName>
        <fullName evidence="1">Uncharacterized protein</fullName>
    </submittedName>
</protein>
<name>A0A9Q5I5C0_SANBA</name>
<proteinExistence type="predicted"/>
<dbReference type="SUPFAM" id="SSF53474">
    <property type="entry name" value="alpha/beta-Hydrolases"/>
    <property type="match status" value="1"/>
</dbReference>